<reference evidence="3" key="1">
    <citation type="submission" date="2017-06" db="EMBL/GenBank/DDBJ databases">
        <title>Genome analysis of Fimbriiglobus ruber SP5, the first member of the order Planctomycetales with confirmed chitinolytic capability.</title>
        <authorList>
            <person name="Ravin N.V."/>
            <person name="Rakitin A.L."/>
            <person name="Ivanova A.A."/>
            <person name="Beletsky A.V."/>
            <person name="Kulichevskaya I.S."/>
            <person name="Mardanov A.V."/>
            <person name="Dedysh S.N."/>
        </authorList>
    </citation>
    <scope>NUCLEOTIDE SEQUENCE [LARGE SCALE GENOMIC DNA]</scope>
    <source>
        <strain evidence="3">SP5</strain>
    </source>
</reference>
<dbReference type="InterPro" id="IPR029032">
    <property type="entry name" value="AhpD-like"/>
</dbReference>
<sequence length="152" mass="16540">MYYPIQGTNMTTPRVATVAPVPEESATGKVAEIYADIKRTKGIAFVPNMWRVLATNPDHLELVWTRLKALMHPEAVGRPARLDPRTREIIALAVSATNGCAYCVNSHTAALRKLGMDVETLGEVLAIVGLFNSTNALADGYQIEPDVLPPLE</sequence>
<dbReference type="GO" id="GO:0051920">
    <property type="term" value="F:peroxiredoxin activity"/>
    <property type="evidence" value="ECO:0007669"/>
    <property type="project" value="InterPro"/>
</dbReference>
<comment type="caution">
    <text evidence="2">The sequence shown here is derived from an EMBL/GenBank/DDBJ whole genome shotgun (WGS) entry which is preliminary data.</text>
</comment>
<keyword evidence="3" id="KW-1185">Reference proteome</keyword>
<dbReference type="InterPro" id="IPR003779">
    <property type="entry name" value="CMD-like"/>
</dbReference>
<evidence type="ECO:0000259" key="1">
    <source>
        <dbReference type="Pfam" id="PF02627"/>
    </source>
</evidence>
<evidence type="ECO:0000313" key="2">
    <source>
        <dbReference type="EMBL" id="OWK36260.1"/>
    </source>
</evidence>
<dbReference type="NCBIfam" id="TIGR00778">
    <property type="entry name" value="ahpD_dom"/>
    <property type="match status" value="1"/>
</dbReference>
<organism evidence="2 3">
    <name type="scientific">Fimbriiglobus ruber</name>
    <dbReference type="NCBI Taxonomy" id="1908690"/>
    <lineage>
        <taxon>Bacteria</taxon>
        <taxon>Pseudomonadati</taxon>
        <taxon>Planctomycetota</taxon>
        <taxon>Planctomycetia</taxon>
        <taxon>Gemmatales</taxon>
        <taxon>Gemmataceae</taxon>
        <taxon>Fimbriiglobus</taxon>
    </lineage>
</organism>
<evidence type="ECO:0000313" key="3">
    <source>
        <dbReference type="Proteomes" id="UP000214646"/>
    </source>
</evidence>
<keyword evidence="2" id="KW-0575">Peroxidase</keyword>
<dbReference type="Gene3D" id="1.20.1290.10">
    <property type="entry name" value="AhpD-like"/>
    <property type="match status" value="1"/>
</dbReference>
<keyword evidence="2" id="KW-0560">Oxidoreductase</keyword>
<dbReference type="SUPFAM" id="SSF69118">
    <property type="entry name" value="AhpD-like"/>
    <property type="match status" value="1"/>
</dbReference>
<dbReference type="PANTHER" id="PTHR35446">
    <property type="entry name" value="SI:CH211-175M2.5"/>
    <property type="match status" value="1"/>
</dbReference>
<proteinExistence type="predicted"/>
<dbReference type="InterPro" id="IPR004675">
    <property type="entry name" value="AhpD_core"/>
</dbReference>
<protein>
    <submittedName>
        <fullName evidence="2">4-carboxymuconolactone decarboxylase domain/alkylhydroperoxidase AhpD family core domain protein</fullName>
    </submittedName>
</protein>
<dbReference type="Proteomes" id="UP000214646">
    <property type="component" value="Unassembled WGS sequence"/>
</dbReference>
<name>A0A225D3U9_9BACT</name>
<gene>
    <name evidence="2" type="ORF">FRUB_08823</name>
</gene>
<accession>A0A225D3U9</accession>
<feature type="domain" description="Carboxymuconolactone decarboxylase-like" evidence="1">
    <location>
        <begin position="75"/>
        <end position="138"/>
    </location>
</feature>
<dbReference type="AlphaFoldDB" id="A0A225D3U9"/>
<dbReference type="Pfam" id="PF02627">
    <property type="entry name" value="CMD"/>
    <property type="match status" value="1"/>
</dbReference>
<dbReference type="EMBL" id="NIDE01000017">
    <property type="protein sequence ID" value="OWK36260.1"/>
    <property type="molecule type" value="Genomic_DNA"/>
</dbReference>
<dbReference type="PANTHER" id="PTHR35446:SF2">
    <property type="entry name" value="CARBOXYMUCONOLACTONE DECARBOXYLASE-LIKE DOMAIN-CONTAINING PROTEIN"/>
    <property type="match status" value="1"/>
</dbReference>